<keyword evidence="3" id="KW-1185">Reference proteome</keyword>
<accession>A0A0C5VKE6</accession>
<dbReference type="GO" id="GO:0005829">
    <property type="term" value="C:cytosol"/>
    <property type="evidence" value="ECO:0007669"/>
    <property type="project" value="TreeGrafter"/>
</dbReference>
<name>A0A0C5VKE6_9GAMM</name>
<dbReference type="SMART" id="SM00923">
    <property type="entry name" value="MbtH"/>
    <property type="match status" value="1"/>
</dbReference>
<dbReference type="EMBL" id="CP007142">
    <property type="protein sequence ID" value="AJQ94736.1"/>
    <property type="molecule type" value="Genomic_DNA"/>
</dbReference>
<evidence type="ECO:0000313" key="3">
    <source>
        <dbReference type="Proteomes" id="UP000032266"/>
    </source>
</evidence>
<protein>
    <recommendedName>
        <fullName evidence="1">MbtH-like domain-containing protein</fullName>
    </recommendedName>
</protein>
<dbReference type="GO" id="GO:0019290">
    <property type="term" value="P:siderophore biosynthetic process"/>
    <property type="evidence" value="ECO:0007669"/>
    <property type="project" value="TreeGrafter"/>
</dbReference>
<dbReference type="InterPro" id="IPR038020">
    <property type="entry name" value="MbtH-like_sf"/>
</dbReference>
<dbReference type="Gene3D" id="3.90.820.10">
    <property type="entry name" value="Structural Genomics, Unknown Function 30-nov-00 1gh9 Mol_id"/>
    <property type="match status" value="1"/>
</dbReference>
<feature type="domain" description="MbtH-like" evidence="1">
    <location>
        <begin position="23"/>
        <end position="73"/>
    </location>
</feature>
<proteinExistence type="predicted"/>
<dbReference type="PANTHER" id="PTHR38444">
    <property type="entry name" value="ENTEROBACTIN BIOSYNTHESIS PROTEIN YBDZ"/>
    <property type="match status" value="1"/>
</dbReference>
<organism evidence="2 3">
    <name type="scientific">Gynuella sunshinyii YC6258</name>
    <dbReference type="NCBI Taxonomy" id="1445510"/>
    <lineage>
        <taxon>Bacteria</taxon>
        <taxon>Pseudomonadati</taxon>
        <taxon>Pseudomonadota</taxon>
        <taxon>Gammaproteobacteria</taxon>
        <taxon>Oceanospirillales</taxon>
        <taxon>Saccharospirillaceae</taxon>
        <taxon>Gynuella</taxon>
    </lineage>
</organism>
<reference evidence="2 3" key="1">
    <citation type="submission" date="2014-01" db="EMBL/GenBank/DDBJ databases">
        <title>Full genme sequencing of cellulolytic bacterium Gynuella sunshinyii YC6258T gen. nov., sp. nov.</title>
        <authorList>
            <person name="Khan H."/>
            <person name="Chung E.J."/>
            <person name="Chung Y.R."/>
        </authorList>
    </citation>
    <scope>NUCLEOTIDE SEQUENCE [LARGE SCALE GENOMIC DNA]</scope>
    <source>
        <strain evidence="2 3">YC6258</strain>
    </source>
</reference>
<dbReference type="Pfam" id="PF03621">
    <property type="entry name" value="MbtH"/>
    <property type="match status" value="1"/>
</dbReference>
<dbReference type="InterPro" id="IPR005153">
    <property type="entry name" value="MbtH-like_dom"/>
</dbReference>
<sequence>MGRSLLHEHISASGNLSMNTQTNPFDDDSLSFFVLLNDQEQYSLWPAFAAIPEGWRTACGPESRSHCLQYIESHWQDIRPLSLRTKLA</sequence>
<dbReference type="STRING" id="1445510.YC6258_02698"/>
<dbReference type="AlphaFoldDB" id="A0A0C5VKE6"/>
<dbReference type="InterPro" id="IPR037407">
    <property type="entry name" value="MLP_fam"/>
</dbReference>
<dbReference type="HOGENOM" id="CLU_181321_1_0_6"/>
<gene>
    <name evidence="2" type="ORF">YC6258_02698</name>
</gene>
<evidence type="ECO:0000313" key="2">
    <source>
        <dbReference type="EMBL" id="AJQ94736.1"/>
    </source>
</evidence>
<dbReference type="KEGG" id="gsn:YC6258_02698"/>
<dbReference type="Proteomes" id="UP000032266">
    <property type="component" value="Chromosome"/>
</dbReference>
<dbReference type="PANTHER" id="PTHR38444:SF1">
    <property type="entry name" value="ENTEROBACTIN BIOSYNTHESIS PROTEIN YBDZ"/>
    <property type="match status" value="1"/>
</dbReference>
<dbReference type="SUPFAM" id="SSF160582">
    <property type="entry name" value="MbtH-like"/>
    <property type="match status" value="1"/>
</dbReference>
<evidence type="ECO:0000259" key="1">
    <source>
        <dbReference type="SMART" id="SM00923"/>
    </source>
</evidence>